<comment type="caution">
    <text evidence="2">The sequence shown here is derived from an EMBL/GenBank/DDBJ whole genome shotgun (WGS) entry which is preliminary data.</text>
</comment>
<evidence type="ECO:0000256" key="1">
    <source>
        <dbReference type="SAM" id="Phobius"/>
    </source>
</evidence>
<feature type="transmembrane region" description="Helical" evidence="1">
    <location>
        <begin position="17"/>
        <end position="38"/>
    </location>
</feature>
<proteinExistence type="predicted"/>
<protein>
    <submittedName>
        <fullName evidence="2">Uncharacterized protein</fullName>
    </submittedName>
</protein>
<dbReference type="AlphaFoldDB" id="A0A5N5TGU5"/>
<keyword evidence="3" id="KW-1185">Reference proteome</keyword>
<evidence type="ECO:0000313" key="2">
    <source>
        <dbReference type="EMBL" id="KAB7505876.1"/>
    </source>
</evidence>
<dbReference type="Proteomes" id="UP000326759">
    <property type="component" value="Unassembled WGS sequence"/>
</dbReference>
<dbReference type="EMBL" id="SEYY01001082">
    <property type="protein sequence ID" value="KAB7505876.1"/>
    <property type="molecule type" value="Genomic_DNA"/>
</dbReference>
<name>A0A5N5TGU5_9CRUS</name>
<keyword evidence="1" id="KW-0472">Membrane</keyword>
<accession>A0A5N5TGU5</accession>
<keyword evidence="1" id="KW-0812">Transmembrane</keyword>
<sequence>MLTIPQYPCSHYPSTPVYITSGFSLVLMLKIVFSFINYTPFVMCDCKICCFKAEDACDLKCPK</sequence>
<reference evidence="2 3" key="1">
    <citation type="journal article" date="2019" name="PLoS Biol.">
        <title>Sex chromosomes control vertical transmission of feminizing Wolbachia symbionts in an isopod.</title>
        <authorList>
            <person name="Becking T."/>
            <person name="Chebbi M.A."/>
            <person name="Giraud I."/>
            <person name="Moumen B."/>
            <person name="Laverre T."/>
            <person name="Caubet Y."/>
            <person name="Peccoud J."/>
            <person name="Gilbert C."/>
            <person name="Cordaux R."/>
        </authorList>
    </citation>
    <scope>NUCLEOTIDE SEQUENCE [LARGE SCALE GENOMIC DNA]</scope>
    <source>
        <strain evidence="2">ANa2</strain>
        <tissue evidence="2">Whole body excluding digestive tract and cuticle</tissue>
    </source>
</reference>
<organism evidence="2 3">
    <name type="scientific">Armadillidium nasatum</name>
    <dbReference type="NCBI Taxonomy" id="96803"/>
    <lineage>
        <taxon>Eukaryota</taxon>
        <taxon>Metazoa</taxon>
        <taxon>Ecdysozoa</taxon>
        <taxon>Arthropoda</taxon>
        <taxon>Crustacea</taxon>
        <taxon>Multicrustacea</taxon>
        <taxon>Malacostraca</taxon>
        <taxon>Eumalacostraca</taxon>
        <taxon>Peracarida</taxon>
        <taxon>Isopoda</taxon>
        <taxon>Oniscidea</taxon>
        <taxon>Crinocheta</taxon>
        <taxon>Armadillidiidae</taxon>
        <taxon>Armadillidium</taxon>
    </lineage>
</organism>
<gene>
    <name evidence="2" type="ORF">Anas_01451</name>
</gene>
<keyword evidence="1" id="KW-1133">Transmembrane helix</keyword>
<evidence type="ECO:0000313" key="3">
    <source>
        <dbReference type="Proteomes" id="UP000326759"/>
    </source>
</evidence>